<dbReference type="Gene3D" id="3.20.20.140">
    <property type="entry name" value="Metal-dependent hydrolases"/>
    <property type="match status" value="1"/>
</dbReference>
<keyword evidence="1" id="KW-0378">Hydrolase</keyword>
<comment type="caution">
    <text evidence="2">The sequence shown here is derived from an EMBL/GenBank/DDBJ whole genome shotgun (WGS) entry which is preliminary data.</text>
</comment>
<reference evidence="2 3" key="1">
    <citation type="journal article" date="2018" name="Int. J. Syst. Evol. Microbiol.">
        <title>Micromonospora globbae sp. nov., an endophytic actinomycete isolated from roots of Globba winitii C. H. Wright.</title>
        <authorList>
            <person name="Kuncharoen N."/>
            <person name="Pittayakhajonwut P."/>
            <person name="Tanasupawat S."/>
        </authorList>
    </citation>
    <scope>NUCLEOTIDE SEQUENCE [LARGE SCALE GENOMIC DNA]</scope>
    <source>
        <strain evidence="2 3">WPS1-2</strain>
    </source>
</reference>
<dbReference type="EMBL" id="RAQQ01000056">
    <property type="protein sequence ID" value="RKF20953.1"/>
    <property type="molecule type" value="Genomic_DNA"/>
</dbReference>
<dbReference type="OrthoDB" id="9810005at2"/>
<dbReference type="PANTHER" id="PTHR46124:SF2">
    <property type="entry name" value="D-AMINOACYL-TRNA DEACYLASE"/>
    <property type="match status" value="1"/>
</dbReference>
<sequence length="258" mass="28702">MRRPLPPLDLHAHIDVSVPKDDLRGLGAVIFAATRSLEEAAKALERGDETIVWGVGSHPGLARSHTRFDEGTFRSLIERTPYVSEFGLDGQSKVNLDRQRQTLQRALTVLAEMPRVLSLHSYGATNDLLAELEKRMVPGVVLHWWLGDADATAHAVDLGCYFSVNASSARRREVLDAIPLDRLLTETDHPFGDRTSAQPRLPGNVATVEQSLARHHRVSMEDFRRQIWRNLAQLIHHAGCGALLSRRIRAILATVPLS</sequence>
<organism evidence="2 3">
    <name type="scientific">Micromonospora globbae</name>
    <dbReference type="NCBI Taxonomy" id="1894969"/>
    <lineage>
        <taxon>Bacteria</taxon>
        <taxon>Bacillati</taxon>
        <taxon>Actinomycetota</taxon>
        <taxon>Actinomycetes</taxon>
        <taxon>Micromonosporales</taxon>
        <taxon>Micromonosporaceae</taxon>
        <taxon>Micromonospora</taxon>
    </lineage>
</organism>
<protein>
    <submittedName>
        <fullName evidence="2">TatD family deoxyribonuclease</fullName>
    </submittedName>
</protein>
<dbReference type="SUPFAM" id="SSF51556">
    <property type="entry name" value="Metallo-dependent hydrolases"/>
    <property type="match status" value="1"/>
</dbReference>
<dbReference type="GO" id="GO:0016788">
    <property type="term" value="F:hydrolase activity, acting on ester bonds"/>
    <property type="evidence" value="ECO:0007669"/>
    <property type="project" value="InterPro"/>
</dbReference>
<dbReference type="InterPro" id="IPR032466">
    <property type="entry name" value="Metal_Hydrolase"/>
</dbReference>
<dbReference type="Pfam" id="PF01026">
    <property type="entry name" value="TatD_DNase"/>
    <property type="match status" value="1"/>
</dbReference>
<dbReference type="RefSeq" id="WP_120332236.1">
    <property type="nucleotide sequence ID" value="NZ_RAQQ01000056.1"/>
</dbReference>
<dbReference type="Proteomes" id="UP000285744">
    <property type="component" value="Unassembled WGS sequence"/>
</dbReference>
<evidence type="ECO:0000256" key="1">
    <source>
        <dbReference type="ARBA" id="ARBA00022801"/>
    </source>
</evidence>
<dbReference type="AlphaFoldDB" id="A0A420EJU7"/>
<evidence type="ECO:0000313" key="2">
    <source>
        <dbReference type="EMBL" id="RKF20953.1"/>
    </source>
</evidence>
<evidence type="ECO:0000313" key="3">
    <source>
        <dbReference type="Proteomes" id="UP000285744"/>
    </source>
</evidence>
<proteinExistence type="predicted"/>
<dbReference type="PROSITE" id="PS01091">
    <property type="entry name" value="TATD_3"/>
    <property type="match status" value="1"/>
</dbReference>
<name>A0A420EJU7_9ACTN</name>
<dbReference type="PANTHER" id="PTHR46124">
    <property type="entry name" value="D-AMINOACYL-TRNA DEACYLASE"/>
    <property type="match status" value="1"/>
</dbReference>
<accession>A0A420EJU7</accession>
<dbReference type="InterPro" id="IPR018228">
    <property type="entry name" value="DNase_TatD-rel_CS"/>
</dbReference>
<gene>
    <name evidence="2" type="ORF">D7I43_31690</name>
</gene>
<dbReference type="InterPro" id="IPR001130">
    <property type="entry name" value="TatD-like"/>
</dbReference>